<dbReference type="PANTHER" id="PTHR45982">
    <property type="entry name" value="REGULATOR OF CHROMOSOME CONDENSATION"/>
    <property type="match status" value="1"/>
</dbReference>
<dbReference type="eggNOG" id="COG5184">
    <property type="taxonomic scope" value="Bacteria"/>
</dbReference>
<dbReference type="STRING" id="762982.HMPREF9442_01373"/>
<dbReference type="InterPro" id="IPR026444">
    <property type="entry name" value="Secre_tail"/>
</dbReference>
<dbReference type="PRINTS" id="PR00633">
    <property type="entry name" value="RCCNDNSATION"/>
</dbReference>
<keyword evidence="3" id="KW-1185">Reference proteome</keyword>
<evidence type="ECO:0000313" key="3">
    <source>
        <dbReference type="Proteomes" id="UP000005546"/>
    </source>
</evidence>
<evidence type="ECO:0000313" key="2">
    <source>
        <dbReference type="EMBL" id="EGG54877.1"/>
    </source>
</evidence>
<protein>
    <submittedName>
        <fullName evidence="2">Conserved domain protein</fullName>
    </submittedName>
</protein>
<sequence>MKKFTKMWAIAACALFAGTAAVNAEDYTWKFVTAGDATTYAIRSDGSLWSWGWNEKGQGGNGVSERTATPTLADGNRVWKKAVGGKAYGFFLAEDGSLWAAGTHESGVQGTNDGIDHKVLTRIGTDNDWADMACSRFWGYSGFAIKTNGTLWAWGENSAGQLGIGNIQAQTAPVQVGADMDWKQVAAGCSSVLALKTDGSLWGWGFNMYSELFGHEGKQLSPVRLGSETDWEQVVVIDFRAYAVKKDGTLWAWGDNANNLLGFNTPTEEETTAEGNPVEVVTVPQITAPTHVTSIEGKVLTISGCENTLSVATGTDGVIEKVWMLGSNTDGALGDGKGLGNGNKDIPFAKVPVHPSLKSSLKFAGMSSGQNYTVMLTTDGDIWGWGCNRGGQLGDETPNDQLQVAYKLKPIVINCPQDEIEMSVADVKAKADAVVAFDGEFLTLRTSGRLTSATVYDMNGTAVMILPASSSSWNVSALSAGVHVARFMIDGATVTYKFMVK</sequence>
<dbReference type="InterPro" id="IPR009091">
    <property type="entry name" value="RCC1/BLIP-II"/>
</dbReference>
<dbReference type="PANTHER" id="PTHR45982:SF1">
    <property type="entry name" value="REGULATOR OF CHROMOSOME CONDENSATION"/>
    <property type="match status" value="1"/>
</dbReference>
<dbReference type="EMBL" id="AFBR01000035">
    <property type="protein sequence ID" value="EGG54877.1"/>
    <property type="molecule type" value="Genomic_DNA"/>
</dbReference>
<dbReference type="GeneID" id="98397854"/>
<evidence type="ECO:0000256" key="1">
    <source>
        <dbReference type="SAM" id="SignalP"/>
    </source>
</evidence>
<dbReference type="Pfam" id="PF13540">
    <property type="entry name" value="RCC1_2"/>
    <property type="match status" value="2"/>
</dbReference>
<dbReference type="AlphaFoldDB" id="F3QT56"/>
<keyword evidence="1" id="KW-0732">Signal</keyword>
<dbReference type="PROSITE" id="PS50012">
    <property type="entry name" value="RCC1_3"/>
    <property type="match status" value="4"/>
</dbReference>
<dbReference type="OrthoDB" id="1081439at2"/>
<feature type="signal peptide" evidence="1">
    <location>
        <begin position="1"/>
        <end position="24"/>
    </location>
</feature>
<dbReference type="Gene3D" id="2.130.10.30">
    <property type="entry name" value="Regulator of chromosome condensation 1/beta-lactamase-inhibitor protein II"/>
    <property type="match status" value="3"/>
</dbReference>
<dbReference type="SUPFAM" id="SSF50985">
    <property type="entry name" value="RCC1/BLIP-II"/>
    <property type="match status" value="1"/>
</dbReference>
<dbReference type="GO" id="GO:0005737">
    <property type="term" value="C:cytoplasm"/>
    <property type="evidence" value="ECO:0007669"/>
    <property type="project" value="TreeGrafter"/>
</dbReference>
<dbReference type="InterPro" id="IPR051553">
    <property type="entry name" value="Ran_GTPase-activating"/>
</dbReference>
<dbReference type="Pfam" id="PF00415">
    <property type="entry name" value="RCC1"/>
    <property type="match status" value="1"/>
</dbReference>
<proteinExistence type="predicted"/>
<gene>
    <name evidence="2" type="ORF">HMPREF9442_01373</name>
</gene>
<accession>F3QT56</accession>
<dbReference type="Proteomes" id="UP000005546">
    <property type="component" value="Unassembled WGS sequence"/>
</dbReference>
<dbReference type="NCBIfam" id="TIGR04183">
    <property type="entry name" value="Por_Secre_tail"/>
    <property type="match status" value="1"/>
</dbReference>
<reference evidence="2 3" key="1">
    <citation type="submission" date="2011-02" db="EMBL/GenBank/DDBJ databases">
        <authorList>
            <person name="Weinstock G."/>
            <person name="Sodergren E."/>
            <person name="Clifton S."/>
            <person name="Fulton L."/>
            <person name="Fulton B."/>
            <person name="Courtney L."/>
            <person name="Fronick C."/>
            <person name="Harrison M."/>
            <person name="Strong C."/>
            <person name="Farmer C."/>
            <person name="Delahaunty K."/>
            <person name="Markovic C."/>
            <person name="Hall O."/>
            <person name="Minx P."/>
            <person name="Tomlinson C."/>
            <person name="Mitreva M."/>
            <person name="Hou S."/>
            <person name="Chen J."/>
            <person name="Wollam A."/>
            <person name="Pepin K.H."/>
            <person name="Johnson M."/>
            <person name="Bhonagiri V."/>
            <person name="Zhang X."/>
            <person name="Suruliraj S."/>
            <person name="Warren W."/>
            <person name="Chinwalla A."/>
            <person name="Mardis E.R."/>
            <person name="Wilson R.K."/>
        </authorList>
    </citation>
    <scope>NUCLEOTIDE SEQUENCE [LARGE SCALE GENOMIC DNA]</scope>
    <source>
        <strain evidence="2 3">YIT 11841</strain>
    </source>
</reference>
<comment type="caution">
    <text evidence="2">The sequence shown here is derived from an EMBL/GenBank/DDBJ whole genome shotgun (WGS) entry which is preliminary data.</text>
</comment>
<dbReference type="GO" id="GO:0005085">
    <property type="term" value="F:guanyl-nucleotide exchange factor activity"/>
    <property type="evidence" value="ECO:0007669"/>
    <property type="project" value="TreeGrafter"/>
</dbReference>
<dbReference type="InterPro" id="IPR000408">
    <property type="entry name" value="Reg_chr_condens"/>
</dbReference>
<dbReference type="HOGENOM" id="CLU_525664_0_0_10"/>
<organism evidence="2 3">
    <name type="scientific">Paraprevotella xylaniphila YIT 11841</name>
    <dbReference type="NCBI Taxonomy" id="762982"/>
    <lineage>
        <taxon>Bacteria</taxon>
        <taxon>Pseudomonadati</taxon>
        <taxon>Bacteroidota</taxon>
        <taxon>Bacteroidia</taxon>
        <taxon>Bacteroidales</taxon>
        <taxon>Prevotellaceae</taxon>
        <taxon>Paraprevotella</taxon>
    </lineage>
</organism>
<feature type="chain" id="PRO_5003306241" evidence="1">
    <location>
        <begin position="25"/>
        <end position="501"/>
    </location>
</feature>
<name>F3QT56_9BACT</name>
<dbReference type="RefSeq" id="WP_008626424.1">
    <property type="nucleotide sequence ID" value="NZ_GL883837.1"/>
</dbReference>